<dbReference type="RefSeq" id="WP_157848857.1">
    <property type="nucleotide sequence ID" value="NZ_JBHSPX010000009.1"/>
</dbReference>
<accession>A0ABW1MTA2</accession>
<comment type="caution">
    <text evidence="1">The sequence shown here is derived from an EMBL/GenBank/DDBJ whole genome shotgun (WGS) entry which is preliminary data.</text>
</comment>
<evidence type="ECO:0000313" key="1">
    <source>
        <dbReference type="EMBL" id="MFC6067059.1"/>
    </source>
</evidence>
<dbReference type="EMBL" id="JBHSPX010000009">
    <property type="protein sequence ID" value="MFC6067059.1"/>
    <property type="molecule type" value="Genomic_DNA"/>
</dbReference>
<dbReference type="Proteomes" id="UP001596139">
    <property type="component" value="Unassembled WGS sequence"/>
</dbReference>
<keyword evidence="2" id="KW-1185">Reference proteome</keyword>
<proteinExistence type="predicted"/>
<reference evidence="2" key="1">
    <citation type="journal article" date="2019" name="Int. J. Syst. Evol. Microbiol.">
        <title>The Global Catalogue of Microorganisms (GCM) 10K type strain sequencing project: providing services to taxonomists for standard genome sequencing and annotation.</title>
        <authorList>
            <consortium name="The Broad Institute Genomics Platform"/>
            <consortium name="The Broad Institute Genome Sequencing Center for Infectious Disease"/>
            <person name="Wu L."/>
            <person name="Ma J."/>
        </authorList>
    </citation>
    <scope>NUCLEOTIDE SEQUENCE [LARGE SCALE GENOMIC DNA]</scope>
    <source>
        <strain evidence="2">CGMCC 1.15180</strain>
    </source>
</reference>
<evidence type="ECO:0008006" key="3">
    <source>
        <dbReference type="Google" id="ProtNLM"/>
    </source>
</evidence>
<name>A0ABW1MTA2_9ACTN</name>
<protein>
    <recommendedName>
        <fullName evidence="3">REase associating with pPIWI RE domain-containing protein</fullName>
    </recommendedName>
</protein>
<gene>
    <name evidence="1" type="ORF">ACFP4F_31570</name>
</gene>
<sequence length="709" mass="78386">MNYKQAYKGQSVMWGAVLPSRVVYLIQEGSTAGFRQAVQAASSRWGGVSELIVEVNPQLGVSDQNHVLVNLAQLEAAVSVDVPQDIAASAARAMGLPWVDFPQLETSQASRYSYPLPAFAGGDTFLVAQEQGPLWQVAVAGDTTPSQHHRPSVRRALDGSEIGLMQDRWSATLLEGSSWQFQEHHTASVENTSAVIWITDDEAPLADCLEFWNMRALRPRQQATRIPLVLLPHRDVEAWHLFDERVRNNLARPGERNVDVVLRSRSVEEAELHRLAELWGLQQQTEDQIIFGLPAPWEHAPPRTPPFTYKVNLDPSPWLAVQRDWGLRQDFDVHAFTDRPTGVRFRSPVRVNQTAAVLVRLAGEALAGLPRHASVAERIHPGAQWRGEQLQVGVFTEGDIVLELSIPSLENATVHLLNQLTQRWELSDKGQIGTALLAQNTAQALLLPHRYNLTMELFTPRSKELHKRLRQAVAEGGDDAELLKLAHNWGGRARRRYRKASNIGMANASAVEAAEHLCALGWVERGFETDCPRCGFKTFVPLAATTPDAACPGCASPSHYTSNEQGPVVHYRLDTFIDQAADQGVLPHLMAIARLEQLEPHSHLIPGANLYLDGHDQREADVIGTYNGRLLVGEVKTSPGDFTDEQISHDTSISAAVGANIHLMASVHPISENSRALAQRACLAHRMELIVLDNLRALQPPNNMDKAGR</sequence>
<organism evidence="1 2">
    <name type="scientific">Streptomyces ochraceiscleroticus</name>
    <dbReference type="NCBI Taxonomy" id="47761"/>
    <lineage>
        <taxon>Bacteria</taxon>
        <taxon>Bacillati</taxon>
        <taxon>Actinomycetota</taxon>
        <taxon>Actinomycetes</taxon>
        <taxon>Kitasatosporales</taxon>
        <taxon>Streptomycetaceae</taxon>
        <taxon>Streptomyces</taxon>
    </lineage>
</organism>
<evidence type="ECO:0000313" key="2">
    <source>
        <dbReference type="Proteomes" id="UP001596139"/>
    </source>
</evidence>